<proteinExistence type="predicted"/>
<dbReference type="EMBL" id="FOWD01000014">
    <property type="protein sequence ID" value="SFO23355.1"/>
    <property type="molecule type" value="Genomic_DNA"/>
</dbReference>
<keyword evidence="4" id="KW-1185">Reference proteome</keyword>
<dbReference type="SUPFAM" id="SSF55729">
    <property type="entry name" value="Acyl-CoA N-acyltransferases (Nat)"/>
    <property type="match status" value="1"/>
</dbReference>
<gene>
    <name evidence="3" type="ORF">SAMN04489757_11440</name>
</gene>
<feature type="domain" description="N-acetyltransferase" evidence="2">
    <location>
        <begin position="2"/>
        <end position="91"/>
    </location>
</feature>
<evidence type="ECO:0000259" key="2">
    <source>
        <dbReference type="PROSITE" id="PS51729"/>
    </source>
</evidence>
<dbReference type="OrthoDB" id="9793389at2"/>
<dbReference type="InterPro" id="IPR045057">
    <property type="entry name" value="Gcn5-rel_NAT"/>
</dbReference>
<dbReference type="InterPro" id="IPR031165">
    <property type="entry name" value="GNAT_YJDJ"/>
</dbReference>
<dbReference type="PANTHER" id="PTHR31435:SF10">
    <property type="entry name" value="BSR4717 PROTEIN"/>
    <property type="match status" value="1"/>
</dbReference>
<dbReference type="Pfam" id="PF14542">
    <property type="entry name" value="Acetyltransf_CG"/>
    <property type="match status" value="1"/>
</dbReference>
<dbReference type="CDD" id="cd04301">
    <property type="entry name" value="NAT_SF"/>
    <property type="match status" value="1"/>
</dbReference>
<evidence type="ECO:0000313" key="4">
    <source>
        <dbReference type="Proteomes" id="UP000198806"/>
    </source>
</evidence>
<dbReference type="Proteomes" id="UP000198806">
    <property type="component" value="Unassembled WGS sequence"/>
</dbReference>
<dbReference type="PANTHER" id="PTHR31435">
    <property type="entry name" value="PROTEIN NATD1"/>
    <property type="match status" value="1"/>
</dbReference>
<dbReference type="PROSITE" id="PS51729">
    <property type="entry name" value="GNAT_YJDJ"/>
    <property type="match status" value="1"/>
</dbReference>
<name>A0A1I5FHY4_9FIRM</name>
<dbReference type="InterPro" id="IPR016181">
    <property type="entry name" value="Acyl_CoA_acyltransferase"/>
</dbReference>
<dbReference type="PROSITE" id="PS51186">
    <property type="entry name" value="GNAT"/>
    <property type="match status" value="1"/>
</dbReference>
<dbReference type="AlphaFoldDB" id="A0A1I5FHY4"/>
<accession>A0A1I5FHY4</accession>
<dbReference type="RefSeq" id="WP_091686457.1">
    <property type="nucleotide sequence ID" value="NZ_BAABFM010000048.1"/>
</dbReference>
<organism evidence="3 4">
    <name type="scientific">Anaerocolumna aminovalerica</name>
    <dbReference type="NCBI Taxonomy" id="1527"/>
    <lineage>
        <taxon>Bacteria</taxon>
        <taxon>Bacillati</taxon>
        <taxon>Bacillota</taxon>
        <taxon>Clostridia</taxon>
        <taxon>Lachnospirales</taxon>
        <taxon>Lachnospiraceae</taxon>
        <taxon>Anaerocolumna</taxon>
    </lineage>
</organism>
<evidence type="ECO:0000259" key="1">
    <source>
        <dbReference type="PROSITE" id="PS51186"/>
    </source>
</evidence>
<sequence>MNWKFENNRIYSEDENSEILAEANFRQKENGEIDIEHVYVNPKLRGQGVGGEVMATVAEHLRKEGKKATASCSYANSWFRKNQKNYEDVISNGLMDQAVACNINGKH</sequence>
<reference evidence="3 4" key="1">
    <citation type="submission" date="2016-10" db="EMBL/GenBank/DDBJ databases">
        <authorList>
            <person name="de Groot N.N."/>
        </authorList>
    </citation>
    <scope>NUCLEOTIDE SEQUENCE [LARGE SCALE GENOMIC DNA]</scope>
    <source>
        <strain evidence="3 4">DSM 1283</strain>
    </source>
</reference>
<feature type="domain" description="N-acetyltransferase" evidence="1">
    <location>
        <begin position="1"/>
        <end position="107"/>
    </location>
</feature>
<dbReference type="Gene3D" id="3.40.630.30">
    <property type="match status" value="1"/>
</dbReference>
<dbReference type="STRING" id="1527.SAMN04489757_11440"/>
<evidence type="ECO:0000313" key="3">
    <source>
        <dbReference type="EMBL" id="SFO23355.1"/>
    </source>
</evidence>
<protein>
    <submittedName>
        <fullName evidence="3">Uncharacterized protein</fullName>
    </submittedName>
</protein>
<dbReference type="InterPro" id="IPR000182">
    <property type="entry name" value="GNAT_dom"/>
</dbReference>
<dbReference type="GO" id="GO:0016747">
    <property type="term" value="F:acyltransferase activity, transferring groups other than amino-acyl groups"/>
    <property type="evidence" value="ECO:0007669"/>
    <property type="project" value="InterPro"/>
</dbReference>